<accession>A0ACD0P3D7</accession>
<dbReference type="EMBL" id="KZ819770">
    <property type="protein sequence ID" value="PWN52551.1"/>
    <property type="molecule type" value="Genomic_DNA"/>
</dbReference>
<dbReference type="Proteomes" id="UP000245626">
    <property type="component" value="Unassembled WGS sequence"/>
</dbReference>
<evidence type="ECO:0000313" key="2">
    <source>
        <dbReference type="Proteomes" id="UP000245626"/>
    </source>
</evidence>
<organism evidence="1 2">
    <name type="scientific">Violaceomyces palustris</name>
    <dbReference type="NCBI Taxonomy" id="1673888"/>
    <lineage>
        <taxon>Eukaryota</taxon>
        <taxon>Fungi</taxon>
        <taxon>Dikarya</taxon>
        <taxon>Basidiomycota</taxon>
        <taxon>Ustilaginomycotina</taxon>
        <taxon>Ustilaginomycetes</taxon>
        <taxon>Violaceomycetales</taxon>
        <taxon>Violaceomycetaceae</taxon>
        <taxon>Violaceomyces</taxon>
    </lineage>
</organism>
<name>A0ACD0P3D7_9BASI</name>
<proteinExistence type="predicted"/>
<reference evidence="1 2" key="1">
    <citation type="journal article" date="2018" name="Mol. Biol. Evol.">
        <title>Broad Genomic Sampling Reveals a Smut Pathogenic Ancestry of the Fungal Clade Ustilaginomycotina.</title>
        <authorList>
            <person name="Kijpornyongpan T."/>
            <person name="Mondo S.J."/>
            <person name="Barry K."/>
            <person name="Sandor L."/>
            <person name="Lee J."/>
            <person name="Lipzen A."/>
            <person name="Pangilinan J."/>
            <person name="LaButti K."/>
            <person name="Hainaut M."/>
            <person name="Henrissat B."/>
            <person name="Grigoriev I.V."/>
            <person name="Spatafora J.W."/>
            <person name="Aime M.C."/>
        </authorList>
    </citation>
    <scope>NUCLEOTIDE SEQUENCE [LARGE SCALE GENOMIC DNA]</scope>
    <source>
        <strain evidence="1 2">SA 807</strain>
    </source>
</reference>
<gene>
    <name evidence="1" type="ORF">IE53DRAFT_367098</name>
</gene>
<protein>
    <submittedName>
        <fullName evidence="1">Uncharacterized protein</fullName>
    </submittedName>
</protein>
<evidence type="ECO:0000313" key="1">
    <source>
        <dbReference type="EMBL" id="PWN52551.1"/>
    </source>
</evidence>
<sequence length="504" mass="57357">MALPSSSTSTTIPLCTAPPSTSTTLYHLLELPDEIASLIERSPSDRTGEKKRKSDEVGDVAETSKKTCLPQTRLTIKGRRDDNAVLTTSDKTYSLRTVSQSNSLLLFSLESNGSPLIPNRKREEGVTIQGRAASSAAGGVSNEYACRLDLKSNITDTLELVLIPPRLERLAELLRPSVYLGEEEEEEQTSKRLYTLREIRSVVQASDEELEKGFHDHRVMELDGYCRQVSEAQLSCILKATLNHMDLHSYLPGKVPRESSLLSISKEYDLRYEVVRETLCSWFGSDRSEESEEGKVIELKMDKIIRFTGLEVLRKVATSQAVPLAEFYRCWREELGQVQVPRGNLDVRVLKGEYLVHPSPLEETYRSIVHRSLLPLRSKSSSSKRPPPSTPRLDLLQEELKIRSQPRSNLPLDPMERLRTLFSWRSKWSLEEISPFLEDLTSANAKSRDAMLLKWSRVSKVKVERILLDQELLRETEEEDQAGKDRWREDEVLVDVNVYSARVK</sequence>
<keyword evidence="2" id="KW-1185">Reference proteome</keyword>